<dbReference type="HOGENOM" id="CLU_1802371_0_0_12"/>
<feature type="transmembrane region" description="Helical" evidence="1">
    <location>
        <begin position="47"/>
        <end position="72"/>
    </location>
</feature>
<dbReference type="OrthoDB" id="352325at2"/>
<keyword evidence="3" id="KW-1185">Reference proteome</keyword>
<keyword evidence="1" id="KW-0812">Transmembrane</keyword>
<keyword evidence="1" id="KW-0472">Membrane</keyword>
<feature type="transmembrane region" description="Helical" evidence="1">
    <location>
        <begin position="12"/>
        <end position="35"/>
    </location>
</feature>
<dbReference type="STRING" id="412419.BDU_357"/>
<dbReference type="EMBL" id="CP000976">
    <property type="protein sequence ID" value="ACH93309.1"/>
    <property type="molecule type" value="Genomic_DNA"/>
</dbReference>
<evidence type="ECO:0000313" key="3">
    <source>
        <dbReference type="Proteomes" id="UP000000611"/>
    </source>
</evidence>
<gene>
    <name evidence="2" type="ordered locus">BDU_357</name>
</gene>
<accession>B5RLQ1</accession>
<sequence length="143" mass="16383">MLKINSLKTKRIIITLIIAMQTIASTLILLALYKLTSNTIFINNSSIKFLIAFIIFSPELCVAILTIQYILYDQLKILSNLINITKSLQIIMNILLATLGLALELFKTYQPWLFTFLAIIIITYVIFNLVILILLKFKDKITE</sequence>
<name>B5RLQ1_BORDL</name>
<feature type="transmembrane region" description="Helical" evidence="1">
    <location>
        <begin position="84"/>
        <end position="106"/>
    </location>
</feature>
<organism evidence="2 3">
    <name type="scientific">Borrelia duttonii (strain Ly)</name>
    <dbReference type="NCBI Taxonomy" id="412419"/>
    <lineage>
        <taxon>Bacteria</taxon>
        <taxon>Pseudomonadati</taxon>
        <taxon>Spirochaetota</taxon>
        <taxon>Spirochaetia</taxon>
        <taxon>Spirochaetales</taxon>
        <taxon>Borreliaceae</taxon>
        <taxon>Borrelia</taxon>
    </lineage>
</organism>
<evidence type="ECO:0000256" key="1">
    <source>
        <dbReference type="SAM" id="Phobius"/>
    </source>
</evidence>
<feature type="transmembrane region" description="Helical" evidence="1">
    <location>
        <begin position="112"/>
        <end position="135"/>
    </location>
</feature>
<reference evidence="2 3" key="1">
    <citation type="journal article" date="2008" name="PLoS Genet.">
        <title>The genome of Borrelia recurrentis, the agent of deadly louse-borne relapsing fever, is a degraded subset of tick-borne Borrelia duttonii.</title>
        <authorList>
            <person name="Lescot M."/>
            <person name="Audic S."/>
            <person name="Robert C."/>
            <person name="Nguyen T.T."/>
            <person name="Blanc G."/>
            <person name="Cutler S.J."/>
            <person name="Wincker P."/>
            <person name="Couloux A."/>
            <person name="Claverie J.-M."/>
            <person name="Raoult D."/>
            <person name="Drancourt M."/>
        </authorList>
    </citation>
    <scope>NUCLEOTIDE SEQUENCE [LARGE SCALE GENOMIC DNA]</scope>
    <source>
        <strain evidence="2 3">Ly</strain>
    </source>
</reference>
<protein>
    <submittedName>
        <fullName evidence="2">Uncharacterized protein</fullName>
    </submittedName>
</protein>
<dbReference type="KEGG" id="bdu:BDU_357"/>
<dbReference type="AlphaFoldDB" id="B5RLQ1"/>
<dbReference type="Proteomes" id="UP000000611">
    <property type="component" value="Chromosome"/>
</dbReference>
<keyword evidence="1" id="KW-1133">Transmembrane helix</keyword>
<evidence type="ECO:0000313" key="2">
    <source>
        <dbReference type="EMBL" id="ACH93309.1"/>
    </source>
</evidence>
<proteinExistence type="predicted"/>